<gene>
    <name evidence="2" type="ORF">LA76x_0243</name>
</gene>
<evidence type="ECO:0000313" key="3">
    <source>
        <dbReference type="Proteomes" id="UP000060787"/>
    </source>
</evidence>
<dbReference type="Proteomes" id="UP000060787">
    <property type="component" value="Chromosome"/>
</dbReference>
<reference evidence="2 3" key="1">
    <citation type="journal article" date="2015" name="BMC Genomics">
        <title>Comparative genomics and metabolic profiling of the genus Lysobacter.</title>
        <authorList>
            <person name="de Bruijn I."/>
            <person name="Cheng X."/>
            <person name="de Jager V."/>
            <person name="Exposito R.G."/>
            <person name="Watrous J."/>
            <person name="Patel N."/>
            <person name="Postma J."/>
            <person name="Dorrestein P.C."/>
            <person name="Kobayashi D."/>
            <person name="Raaijmakers J.M."/>
        </authorList>
    </citation>
    <scope>NUCLEOTIDE SEQUENCE [LARGE SCALE GENOMIC DNA]</scope>
    <source>
        <strain evidence="2 3">76</strain>
    </source>
</reference>
<evidence type="ECO:0000313" key="2">
    <source>
        <dbReference type="EMBL" id="ALN78405.1"/>
    </source>
</evidence>
<feature type="compositionally biased region" description="Basic and acidic residues" evidence="1">
    <location>
        <begin position="17"/>
        <end position="46"/>
    </location>
</feature>
<dbReference type="KEGG" id="lab:LA76x_0243"/>
<dbReference type="PATRIC" id="fig|84531.8.peg.247"/>
<name>A0A0S2F4C2_LYSAN</name>
<dbReference type="RefSeq" id="WP_057916223.1">
    <property type="nucleotide sequence ID" value="NZ_CP011129.1"/>
</dbReference>
<feature type="region of interest" description="Disordered" evidence="1">
    <location>
        <begin position="1"/>
        <end position="52"/>
    </location>
</feature>
<dbReference type="Pfam" id="PF10055">
    <property type="entry name" value="DUF2292"/>
    <property type="match status" value="1"/>
</dbReference>
<evidence type="ECO:0008006" key="4">
    <source>
        <dbReference type="Google" id="ProtNLM"/>
    </source>
</evidence>
<dbReference type="InterPro" id="IPR018743">
    <property type="entry name" value="DUF2292"/>
</dbReference>
<proteinExistence type="predicted"/>
<dbReference type="EMBL" id="CP011129">
    <property type="protein sequence ID" value="ALN78405.1"/>
    <property type="molecule type" value="Genomic_DNA"/>
</dbReference>
<keyword evidence="3" id="KW-1185">Reference proteome</keyword>
<protein>
    <recommendedName>
        <fullName evidence="4">DUF2292 domain-containing protein</fullName>
    </recommendedName>
</protein>
<accession>A0A0S2F4C2</accession>
<organism evidence="2 3">
    <name type="scientific">Lysobacter antibioticus</name>
    <dbReference type="NCBI Taxonomy" id="84531"/>
    <lineage>
        <taxon>Bacteria</taxon>
        <taxon>Pseudomonadati</taxon>
        <taxon>Pseudomonadota</taxon>
        <taxon>Gammaproteobacteria</taxon>
        <taxon>Lysobacterales</taxon>
        <taxon>Lysobacteraceae</taxon>
        <taxon>Lysobacter</taxon>
    </lineage>
</organism>
<evidence type="ECO:0000256" key="1">
    <source>
        <dbReference type="SAM" id="MobiDB-lite"/>
    </source>
</evidence>
<dbReference type="AlphaFoldDB" id="A0A0S2F4C2"/>
<dbReference type="STRING" id="84531.LA76x_0243"/>
<sequence length="107" mass="12023">MSRQVPGERGAGRRARASAEPRQQDPRQQDQRQPERAAARRADAERLQPSVEPEINIVNLSDSEYQLLTAVRELGQGQIEVVVHSSRIVQITRSQRLPVAPTRAPRP</sequence>